<dbReference type="Gene3D" id="1.20.1560.10">
    <property type="entry name" value="ABC transporter type 1, transmembrane domain"/>
    <property type="match status" value="1"/>
</dbReference>
<accession>M3AE18</accession>
<dbReference type="GO" id="GO:0016887">
    <property type="term" value="F:ATP hydrolysis activity"/>
    <property type="evidence" value="ECO:0007669"/>
    <property type="project" value="InterPro"/>
</dbReference>
<dbReference type="PANTHER" id="PTHR24221">
    <property type="entry name" value="ATP-BINDING CASSETTE SUB-FAMILY B"/>
    <property type="match status" value="1"/>
</dbReference>
<evidence type="ECO:0000256" key="4">
    <source>
        <dbReference type="ARBA" id="ARBA00022741"/>
    </source>
</evidence>
<sequence>MRGSPSLSPLSGSAAAPGSEWRAFGRLLPFLWPAGQAVLRARVVIALLLMVAAKAATISVPLLYKEAVDSLGAAGQAAMGWAAVPVGVLAAYGAARVLASLFTELRDFAFVAVGQRAIRTAALEVFRHLHRLSLRFHLDRRAGGLARSIERGTRGVEYLLNFMLFSILPTIVEIVLVAVVLARLYDGVFAAATVATILAYIVYTLGVTEWRTKFRRAMNECDSEAASRSMDSLTNFESVKHFGNEEHEASRLDHALTRFERAAIVSKSTMSLLNIGQGLIIAAGLVTVTLLAGRGYVEGSMTMGDFILVNAYVIQLYLPLNFLGFVYREVKHALADIEAMLGLLACPPEVEDRPGARPLVLSGGEVRFEAVRFGYDAERGILNGVDFHIPPGHTVAVVGPSGGGKSTISRLLMRFYDVDGGGILIDGQDIRQVTQGSLRAAIGIVPQDTVLFNDTVRYNIAYGRPGASADDVERAARLARIHDFIVSLPQGYGTRVGERGLKLSGGEKQRVAIARTILKAPSLWIFDEATSALDSHTEREIQDSLRAASHNRTTLIVAHRLSTVVDADEILVLDQGRIVERGHHSRLLAMDGVYAALWRRQQRPEQDFDDLPELAQCGA</sequence>
<feature type="transmembrane region" description="Helical" evidence="8">
    <location>
        <begin position="188"/>
        <end position="208"/>
    </location>
</feature>
<keyword evidence="12" id="KW-1185">Reference proteome</keyword>
<dbReference type="SUPFAM" id="SSF90123">
    <property type="entry name" value="ABC transporter transmembrane region"/>
    <property type="match status" value="1"/>
</dbReference>
<dbReference type="GO" id="GO:0005524">
    <property type="term" value="F:ATP binding"/>
    <property type="evidence" value="ECO:0007669"/>
    <property type="project" value="UniProtKB-KW"/>
</dbReference>
<dbReference type="OrthoDB" id="5288404at2"/>
<evidence type="ECO:0000256" key="3">
    <source>
        <dbReference type="ARBA" id="ARBA00022692"/>
    </source>
</evidence>
<feature type="transmembrane region" description="Helical" evidence="8">
    <location>
        <begin position="43"/>
        <end position="64"/>
    </location>
</feature>
<keyword evidence="6 8" id="KW-1133">Transmembrane helix</keyword>
<dbReference type="AlphaFoldDB" id="M3AE18"/>
<dbReference type="GO" id="GO:0140359">
    <property type="term" value="F:ABC-type transporter activity"/>
    <property type="evidence" value="ECO:0007669"/>
    <property type="project" value="InterPro"/>
</dbReference>
<dbReference type="FunFam" id="3.40.50.300:FF:000186">
    <property type="entry name" value="ATP-binding cassette sub-family B member 7, mitochondrial"/>
    <property type="match status" value="1"/>
</dbReference>
<evidence type="ECO:0000256" key="8">
    <source>
        <dbReference type="SAM" id="Phobius"/>
    </source>
</evidence>
<dbReference type="PROSITE" id="PS50893">
    <property type="entry name" value="ABC_TRANSPORTER_2"/>
    <property type="match status" value="1"/>
</dbReference>
<evidence type="ECO:0000256" key="5">
    <source>
        <dbReference type="ARBA" id="ARBA00022840"/>
    </source>
</evidence>
<dbReference type="Gene3D" id="3.40.50.300">
    <property type="entry name" value="P-loop containing nucleotide triphosphate hydrolases"/>
    <property type="match status" value="1"/>
</dbReference>
<dbReference type="SMART" id="SM00382">
    <property type="entry name" value="AAA"/>
    <property type="match status" value="1"/>
</dbReference>
<dbReference type="InterPro" id="IPR003593">
    <property type="entry name" value="AAA+_ATPase"/>
</dbReference>
<keyword evidence="5" id="KW-0067">ATP-binding</keyword>
<keyword evidence="3 8" id="KW-0812">Transmembrane</keyword>
<dbReference type="InterPro" id="IPR003439">
    <property type="entry name" value="ABC_transporter-like_ATP-bd"/>
</dbReference>
<dbReference type="InterPro" id="IPR036640">
    <property type="entry name" value="ABC1_TM_sf"/>
</dbReference>
<evidence type="ECO:0000256" key="2">
    <source>
        <dbReference type="ARBA" id="ARBA00022448"/>
    </source>
</evidence>
<dbReference type="SUPFAM" id="SSF52540">
    <property type="entry name" value="P-loop containing nucleoside triphosphate hydrolases"/>
    <property type="match status" value="1"/>
</dbReference>
<keyword evidence="7 8" id="KW-0472">Membrane</keyword>
<name>M3AE18_9PROT</name>
<dbReference type="InterPro" id="IPR039421">
    <property type="entry name" value="Type_1_exporter"/>
</dbReference>
<dbReference type="eggNOG" id="COG5265">
    <property type="taxonomic scope" value="Bacteria"/>
</dbReference>
<evidence type="ECO:0000313" key="11">
    <source>
        <dbReference type="EMBL" id="EME71048.1"/>
    </source>
</evidence>
<feature type="transmembrane region" description="Helical" evidence="8">
    <location>
        <begin position="158"/>
        <end position="182"/>
    </location>
</feature>
<dbReference type="Pfam" id="PF00664">
    <property type="entry name" value="ABC_membrane"/>
    <property type="match status" value="1"/>
</dbReference>
<dbReference type="InterPro" id="IPR011527">
    <property type="entry name" value="ABC1_TM_dom"/>
</dbReference>
<reference evidence="11 12" key="1">
    <citation type="journal article" date="2014" name="Genome Announc.">
        <title>Draft Genome Sequence of Magnetospirillum sp. Strain SO-1, a Freshwater Magnetotactic Bacterium Isolated from the Ol'khovka River, Russia.</title>
        <authorList>
            <person name="Grouzdev D.S."/>
            <person name="Dziuba M.V."/>
            <person name="Sukhacheva M.S."/>
            <person name="Mardanov A.V."/>
            <person name="Beletskiy A.V."/>
            <person name="Kuznetsov B.B."/>
            <person name="Skryabin K.G."/>
        </authorList>
    </citation>
    <scope>NUCLEOTIDE SEQUENCE [LARGE SCALE GENOMIC DNA]</scope>
    <source>
        <strain evidence="11 12">SO-1</strain>
    </source>
</reference>
<dbReference type="InterPro" id="IPR017871">
    <property type="entry name" value="ABC_transporter-like_CS"/>
</dbReference>
<dbReference type="Pfam" id="PF00005">
    <property type="entry name" value="ABC_tran"/>
    <property type="match status" value="1"/>
</dbReference>
<evidence type="ECO:0000256" key="7">
    <source>
        <dbReference type="ARBA" id="ARBA00023136"/>
    </source>
</evidence>
<dbReference type="GO" id="GO:0005886">
    <property type="term" value="C:plasma membrane"/>
    <property type="evidence" value="ECO:0007669"/>
    <property type="project" value="UniProtKB-SubCell"/>
</dbReference>
<feature type="domain" description="ABC transporter" evidence="9">
    <location>
        <begin position="366"/>
        <end position="600"/>
    </location>
</feature>
<dbReference type="STRING" id="1244869.H261_04782"/>
<dbReference type="CDD" id="cd03253">
    <property type="entry name" value="ABCC_ATM1_transporter"/>
    <property type="match status" value="1"/>
</dbReference>
<evidence type="ECO:0000313" key="12">
    <source>
        <dbReference type="Proteomes" id="UP000011744"/>
    </source>
</evidence>
<evidence type="ECO:0000259" key="9">
    <source>
        <dbReference type="PROSITE" id="PS50893"/>
    </source>
</evidence>
<dbReference type="RefSeq" id="WP_008614910.1">
    <property type="nucleotide sequence ID" value="NZ_AONQ01000009.1"/>
</dbReference>
<feature type="transmembrane region" description="Helical" evidence="8">
    <location>
        <begin position="76"/>
        <end position="99"/>
    </location>
</feature>
<dbReference type="Proteomes" id="UP000011744">
    <property type="component" value="Unassembled WGS sequence"/>
</dbReference>
<dbReference type="PROSITE" id="PS00211">
    <property type="entry name" value="ABC_TRANSPORTER_1"/>
    <property type="match status" value="1"/>
</dbReference>
<feature type="domain" description="ABC transmembrane type-1" evidence="10">
    <location>
        <begin position="44"/>
        <end position="332"/>
    </location>
</feature>
<proteinExistence type="predicted"/>
<comment type="caution">
    <text evidence="11">The sequence shown here is derived from an EMBL/GenBank/DDBJ whole genome shotgun (WGS) entry which is preliminary data.</text>
</comment>
<feature type="transmembrane region" description="Helical" evidence="8">
    <location>
        <begin position="306"/>
        <end position="327"/>
    </location>
</feature>
<keyword evidence="2" id="KW-0813">Transport</keyword>
<evidence type="ECO:0000256" key="1">
    <source>
        <dbReference type="ARBA" id="ARBA00004651"/>
    </source>
</evidence>
<evidence type="ECO:0000256" key="6">
    <source>
        <dbReference type="ARBA" id="ARBA00022989"/>
    </source>
</evidence>
<dbReference type="InterPro" id="IPR027417">
    <property type="entry name" value="P-loop_NTPase"/>
</dbReference>
<gene>
    <name evidence="11" type="ORF">H261_04782</name>
</gene>
<dbReference type="EMBL" id="AONQ01000009">
    <property type="protein sequence ID" value="EME71048.1"/>
    <property type="molecule type" value="Genomic_DNA"/>
</dbReference>
<dbReference type="PROSITE" id="PS50929">
    <property type="entry name" value="ABC_TM1F"/>
    <property type="match status" value="1"/>
</dbReference>
<dbReference type="GO" id="GO:0006879">
    <property type="term" value="P:intracellular iron ion homeostasis"/>
    <property type="evidence" value="ECO:0007669"/>
    <property type="project" value="TreeGrafter"/>
</dbReference>
<evidence type="ECO:0000259" key="10">
    <source>
        <dbReference type="PROSITE" id="PS50929"/>
    </source>
</evidence>
<comment type="subcellular location">
    <subcellularLocation>
        <location evidence="1">Cell membrane</location>
        <topology evidence="1">Multi-pass membrane protein</topology>
    </subcellularLocation>
</comment>
<protein>
    <submittedName>
        <fullName evidence="11">ABC-type transport system involved in Fe-S cluster assembly, permease and ATPase component protein</fullName>
    </submittedName>
</protein>
<dbReference type="PANTHER" id="PTHR24221:SF402">
    <property type="entry name" value="IRON-SULFUR CLUSTERS TRANSPORTER ABCB7, MITOCHONDRIAL"/>
    <property type="match status" value="1"/>
</dbReference>
<feature type="transmembrane region" description="Helical" evidence="8">
    <location>
        <begin position="271"/>
        <end position="294"/>
    </location>
</feature>
<dbReference type="PATRIC" id="fig|1244869.3.peg.961"/>
<keyword evidence="4" id="KW-0547">Nucleotide-binding</keyword>
<organism evidence="11 12">
    <name type="scientific">Paramagnetospirillum caucaseum</name>
    <dbReference type="NCBI Taxonomy" id="1244869"/>
    <lineage>
        <taxon>Bacteria</taxon>
        <taxon>Pseudomonadati</taxon>
        <taxon>Pseudomonadota</taxon>
        <taxon>Alphaproteobacteria</taxon>
        <taxon>Rhodospirillales</taxon>
        <taxon>Magnetospirillaceae</taxon>
        <taxon>Paramagnetospirillum</taxon>
    </lineage>
</organism>
<dbReference type="CDD" id="cd18582">
    <property type="entry name" value="ABC_6TM_ATM1_ABCB7"/>
    <property type="match status" value="1"/>
</dbReference>